<protein>
    <submittedName>
        <fullName evidence="5">Phage transcriptional repressor</fullName>
    </submittedName>
</protein>
<sequence>MFSENRLKEKRLQKGYSQAQMAKWMGISRTAYHHWESGKTKPNQANLLLLSQILSVPKTYFESEHSIVSNFLQLNTSNKLLAEEYVEDLLLGQQRLEENVLSLFPIQVKADIALSAGPGNSFFDEFETETVYSDQDWDGFDVATWIKGDSMEPTYQSGQVALIRESGFDYDGAVYAIVWNEEVFIKKVYLEEDGFRLVSLNKDYQDRLAPFEDQPKIVGKIIGHFMPVIGN</sequence>
<dbReference type="Proteomes" id="UP000198604">
    <property type="component" value="Unassembled WGS sequence"/>
</dbReference>
<dbReference type="OrthoDB" id="2475196at2"/>
<name>A0A0E3WF61_9STRE</name>
<dbReference type="InterPro" id="IPR001387">
    <property type="entry name" value="Cro/C1-type_HTH"/>
</dbReference>
<dbReference type="PROSITE" id="PS50943">
    <property type="entry name" value="HTH_CROC1"/>
    <property type="match status" value="1"/>
</dbReference>
<evidence type="ECO:0000313" key="5">
    <source>
        <dbReference type="EMBL" id="CQR24934.1"/>
    </source>
</evidence>
<dbReference type="AlphaFoldDB" id="A0A0E3WF61"/>
<dbReference type="Pfam" id="PF01381">
    <property type="entry name" value="HTH_3"/>
    <property type="match status" value="1"/>
</dbReference>
<dbReference type="CDD" id="cd06529">
    <property type="entry name" value="S24_LexA-like"/>
    <property type="match status" value="1"/>
</dbReference>
<dbReference type="InterPro" id="IPR039418">
    <property type="entry name" value="LexA-like"/>
</dbReference>
<evidence type="ECO:0000256" key="1">
    <source>
        <dbReference type="ARBA" id="ARBA00023015"/>
    </source>
</evidence>
<dbReference type="Pfam" id="PF00717">
    <property type="entry name" value="Peptidase_S24"/>
    <property type="match status" value="1"/>
</dbReference>
<dbReference type="InterPro" id="IPR036286">
    <property type="entry name" value="LexA/Signal_pep-like_sf"/>
</dbReference>
<evidence type="ECO:0000256" key="2">
    <source>
        <dbReference type="ARBA" id="ARBA00023125"/>
    </source>
</evidence>
<gene>
    <name evidence="5" type="ORF">BN1356_01280</name>
</gene>
<organism evidence="5 6">
    <name type="scientific">Streptococcus varani</name>
    <dbReference type="NCBI Taxonomy" id="1608583"/>
    <lineage>
        <taxon>Bacteria</taxon>
        <taxon>Bacillati</taxon>
        <taxon>Bacillota</taxon>
        <taxon>Bacilli</taxon>
        <taxon>Lactobacillales</taxon>
        <taxon>Streptococcaceae</taxon>
        <taxon>Streptococcus</taxon>
    </lineage>
</organism>
<dbReference type="InterPro" id="IPR010982">
    <property type="entry name" value="Lambda_DNA-bd_dom_sf"/>
</dbReference>
<proteinExistence type="predicted"/>
<dbReference type="SUPFAM" id="SSF51306">
    <property type="entry name" value="LexA/Signal peptidase"/>
    <property type="match status" value="1"/>
</dbReference>
<feature type="domain" description="HTH cro/C1-type" evidence="4">
    <location>
        <begin position="7"/>
        <end position="61"/>
    </location>
</feature>
<dbReference type="PANTHER" id="PTHR40661:SF1">
    <property type="entry name" value="HTH CRO_C1-TYPE DOMAIN-CONTAINING PROTEIN"/>
    <property type="match status" value="1"/>
</dbReference>
<dbReference type="Gene3D" id="2.10.109.10">
    <property type="entry name" value="Umud Fragment, subunit A"/>
    <property type="match status" value="1"/>
</dbReference>
<dbReference type="InterPro" id="IPR015927">
    <property type="entry name" value="Peptidase_S24_S26A/B/C"/>
</dbReference>
<dbReference type="Gene3D" id="1.10.260.40">
    <property type="entry name" value="lambda repressor-like DNA-binding domains"/>
    <property type="match status" value="1"/>
</dbReference>
<evidence type="ECO:0000259" key="4">
    <source>
        <dbReference type="PROSITE" id="PS50943"/>
    </source>
</evidence>
<keyword evidence="2" id="KW-0238">DNA-binding</keyword>
<reference evidence="6" key="1">
    <citation type="submission" date="2015-03" db="EMBL/GenBank/DDBJ databases">
        <authorList>
            <person name="Urmite Genomes"/>
        </authorList>
    </citation>
    <scope>NUCLEOTIDE SEQUENCE [LARGE SCALE GENOMIC DNA]</scope>
    <source>
        <strain evidence="6">FF10</strain>
    </source>
</reference>
<evidence type="ECO:0000256" key="3">
    <source>
        <dbReference type="ARBA" id="ARBA00023163"/>
    </source>
</evidence>
<accession>A0A0E3WF61</accession>
<dbReference type="RefSeq" id="WP_093650547.1">
    <property type="nucleotide sequence ID" value="NZ_CTEN01000003.1"/>
</dbReference>
<keyword evidence="6" id="KW-1185">Reference proteome</keyword>
<dbReference type="SUPFAM" id="SSF47413">
    <property type="entry name" value="lambda repressor-like DNA-binding domains"/>
    <property type="match status" value="1"/>
</dbReference>
<dbReference type="PANTHER" id="PTHR40661">
    <property type="match status" value="1"/>
</dbReference>
<evidence type="ECO:0000313" key="6">
    <source>
        <dbReference type="Proteomes" id="UP000198604"/>
    </source>
</evidence>
<keyword evidence="3" id="KW-0804">Transcription</keyword>
<dbReference type="STRING" id="1608583.BN1356_01280"/>
<dbReference type="GO" id="GO:0003677">
    <property type="term" value="F:DNA binding"/>
    <property type="evidence" value="ECO:0007669"/>
    <property type="project" value="UniProtKB-KW"/>
</dbReference>
<keyword evidence="1" id="KW-0805">Transcription regulation</keyword>
<dbReference type="CDD" id="cd00093">
    <property type="entry name" value="HTH_XRE"/>
    <property type="match status" value="1"/>
</dbReference>
<dbReference type="EMBL" id="CTEN01000003">
    <property type="protein sequence ID" value="CQR24934.1"/>
    <property type="molecule type" value="Genomic_DNA"/>
</dbReference>
<dbReference type="SMART" id="SM00530">
    <property type="entry name" value="HTH_XRE"/>
    <property type="match status" value="1"/>
</dbReference>